<protein>
    <submittedName>
        <fullName evidence="2">Uncharacterized protein</fullName>
    </submittedName>
</protein>
<reference evidence="2" key="1">
    <citation type="submission" date="2009-11" db="EMBL/GenBank/DDBJ databases">
        <authorList>
            <consortium name="US DOE Joint Genome Institute (JGI-PGF)"/>
            <person name="Ottilar R."/>
            <person name="Schmutz J."/>
            <person name="Salamov A."/>
            <person name="Cheng J.F."/>
            <person name="Lucas S."/>
            <person name="Pitluck S."/>
            <person name="Gundlach H."/>
            <person name="Guo Y."/>
            <person name="Haberer G."/>
            <person name="Nasrallah J."/>
            <person name="Mayer K.F.X."/>
            <person name="van de Peer Y."/>
            <person name="Weigel D."/>
            <person name="Grigoriev I.V."/>
        </authorList>
    </citation>
    <scope>NUCLEOTIDE SEQUENCE</scope>
    <source>
        <strain evidence="2">Nigerian</strain>
    </source>
</reference>
<sequence length="74" mass="7985">MNRTTNEKSSSKEKSAAIGLRSEEESCLVPGNVVQSEDENHVDKSPEGNLGNNKEKPEVEPVTPNPHQGNRATG</sequence>
<dbReference type="AlphaFoldDB" id="A0A1B8XYC0"/>
<feature type="region of interest" description="Disordered" evidence="1">
    <location>
        <begin position="1"/>
        <end position="74"/>
    </location>
</feature>
<organism evidence="2">
    <name type="scientific">Xenopus tropicalis</name>
    <name type="common">Western clawed frog</name>
    <name type="synonym">Silurana tropicalis</name>
    <dbReference type="NCBI Taxonomy" id="8364"/>
    <lineage>
        <taxon>Eukaryota</taxon>
        <taxon>Metazoa</taxon>
        <taxon>Chordata</taxon>
        <taxon>Craniata</taxon>
        <taxon>Vertebrata</taxon>
        <taxon>Euteleostomi</taxon>
        <taxon>Amphibia</taxon>
        <taxon>Batrachia</taxon>
        <taxon>Anura</taxon>
        <taxon>Pipoidea</taxon>
        <taxon>Pipidae</taxon>
        <taxon>Xenopodinae</taxon>
        <taxon>Xenopus</taxon>
        <taxon>Silurana</taxon>
    </lineage>
</organism>
<reference evidence="2" key="3">
    <citation type="submission" date="2016-05" db="EMBL/GenBank/DDBJ databases">
        <title>WGS assembly of Xenopus tropicalis.</title>
        <authorList>
            <person name="Sessions A."/>
            <person name="Jenkins J."/>
            <person name="Mitros T."/>
            <person name="Lyons J.T."/>
            <person name="Dichmann D.S."/>
            <person name="Robert J."/>
            <person name="Harland R.M."/>
            <person name="Rokhsar D.S."/>
        </authorList>
    </citation>
    <scope>NUCLEOTIDE SEQUENCE</scope>
    <source>
        <strain evidence="2">Nigerian</strain>
    </source>
</reference>
<accession>A0A1B8XYC0</accession>
<evidence type="ECO:0000256" key="1">
    <source>
        <dbReference type="SAM" id="MobiDB-lite"/>
    </source>
</evidence>
<reference evidence="2" key="2">
    <citation type="journal article" date="2010" name="Science">
        <title>The genome of the Western clawed frog Xenopus tropicalis.</title>
        <authorList>
            <person name="Hellsten U."/>
            <person name="Harland R.M."/>
            <person name="Gilchrist M.J."/>
            <person name="Hendrix D."/>
            <person name="Jurka J."/>
            <person name="Kapitonov V."/>
            <person name="Ovcharenko I."/>
            <person name="Putnam N.H."/>
            <person name="Shu S."/>
            <person name="Taher L."/>
            <person name="Blitz I.L."/>
            <person name="Blumberg B."/>
            <person name="Dichmann D.S."/>
            <person name="Dubchak I."/>
            <person name="Amaya E."/>
            <person name="Detter J.C."/>
            <person name="Fletcher R."/>
            <person name="Gerhard D.S."/>
            <person name="Goodstein D."/>
            <person name="Graves T."/>
            <person name="Grigoriev I.V."/>
            <person name="Grimwood J."/>
            <person name="Kawashima T."/>
            <person name="Lindquist E."/>
            <person name="Lucas S.M."/>
            <person name="Mead P.E."/>
            <person name="Mitros T."/>
            <person name="Ogino H."/>
            <person name="Ohta Y."/>
            <person name="Poliakov A.V."/>
            <person name="Pollet N."/>
            <person name="Robert J."/>
            <person name="Salamov A."/>
            <person name="Sater A.K."/>
            <person name="Schmutz J."/>
            <person name="Terry A."/>
            <person name="Vize P.D."/>
            <person name="Warren W.C."/>
            <person name="Wells D."/>
            <person name="Wills A."/>
            <person name="Wilson R.K."/>
            <person name="Zimmerman L.B."/>
            <person name="Zorn A.M."/>
            <person name="Grainger R."/>
            <person name="Grammer T."/>
            <person name="Khokha M.K."/>
            <person name="Richardson P.M."/>
            <person name="Rokhsar D.S."/>
        </authorList>
    </citation>
    <scope>NUCLEOTIDE SEQUENCE [LARGE SCALE GENOMIC DNA]</scope>
    <source>
        <strain evidence="2">Nigerian</strain>
    </source>
</reference>
<dbReference type="EMBL" id="KV460775">
    <property type="protein sequence ID" value="OCA15634.1"/>
    <property type="molecule type" value="Genomic_DNA"/>
</dbReference>
<evidence type="ECO:0000313" key="2">
    <source>
        <dbReference type="EMBL" id="OCA15634.1"/>
    </source>
</evidence>
<gene>
    <name evidence="2" type="ORF">XENTR_v90029581mg</name>
</gene>
<name>A0A1B8XYC0_XENTR</name>
<proteinExistence type="predicted"/>
<feature type="compositionally biased region" description="Polar residues" evidence="1">
    <location>
        <begin position="65"/>
        <end position="74"/>
    </location>
</feature>
<feature type="compositionally biased region" description="Basic and acidic residues" evidence="1">
    <location>
        <begin position="1"/>
        <end position="15"/>
    </location>
</feature>